<keyword evidence="3" id="KW-0732">Signal</keyword>
<protein>
    <submittedName>
        <fullName evidence="4">Uncharacterized protein</fullName>
    </submittedName>
</protein>
<accession>A0A7M7PDF8</accession>
<feature type="chain" id="PRO_5029490774" evidence="3">
    <location>
        <begin position="26"/>
        <end position="189"/>
    </location>
</feature>
<dbReference type="EnsemblMetazoa" id="XM_030992857">
    <property type="protein sequence ID" value="XP_030848717"/>
    <property type="gene ID" value="LOC757315"/>
</dbReference>
<evidence type="ECO:0000313" key="5">
    <source>
        <dbReference type="Proteomes" id="UP000007110"/>
    </source>
</evidence>
<dbReference type="GeneID" id="757315"/>
<name>A0A7M7PDF8_STRPU</name>
<dbReference type="KEGG" id="spu:757315"/>
<dbReference type="RefSeq" id="XP_030848717.1">
    <property type="nucleotide sequence ID" value="XM_030992857.1"/>
</dbReference>
<dbReference type="OrthoDB" id="10037529at2759"/>
<sequence length="189" mass="21342">MARIRKETLFGWFLVLVVSISNVSATTCAIDTELPETAAGNSYECPDTLDDGTDNEFNQCCYNDRPDESGNFHSCCKDEAAKSAEKMQEFYNICIMIGAITGCCMAAVFMCTYCEEDTFPCLKKLKRACKKYYNLFMDALCFCSCLPKKLRRKGNKDGPLTESNPRNKRTFDKPPSVDDQELVVDPFWA</sequence>
<organism evidence="4 5">
    <name type="scientific">Strongylocentrotus purpuratus</name>
    <name type="common">Purple sea urchin</name>
    <dbReference type="NCBI Taxonomy" id="7668"/>
    <lineage>
        <taxon>Eukaryota</taxon>
        <taxon>Metazoa</taxon>
        <taxon>Echinodermata</taxon>
        <taxon>Eleutherozoa</taxon>
        <taxon>Echinozoa</taxon>
        <taxon>Echinoidea</taxon>
        <taxon>Euechinoidea</taxon>
        <taxon>Echinacea</taxon>
        <taxon>Camarodonta</taxon>
        <taxon>Echinidea</taxon>
        <taxon>Strongylocentrotidae</taxon>
        <taxon>Strongylocentrotus</taxon>
    </lineage>
</organism>
<keyword evidence="2" id="KW-1133">Transmembrane helix</keyword>
<keyword evidence="2" id="KW-0472">Membrane</keyword>
<reference evidence="4" key="2">
    <citation type="submission" date="2021-01" db="UniProtKB">
        <authorList>
            <consortium name="EnsemblMetazoa"/>
        </authorList>
    </citation>
    <scope>IDENTIFICATION</scope>
</reference>
<dbReference type="OMA" id="DALCFCG"/>
<evidence type="ECO:0000256" key="3">
    <source>
        <dbReference type="SAM" id="SignalP"/>
    </source>
</evidence>
<feature type="region of interest" description="Disordered" evidence="1">
    <location>
        <begin position="152"/>
        <end position="189"/>
    </location>
</feature>
<keyword evidence="2" id="KW-0812">Transmembrane</keyword>
<evidence type="ECO:0000256" key="1">
    <source>
        <dbReference type="SAM" id="MobiDB-lite"/>
    </source>
</evidence>
<keyword evidence="5" id="KW-1185">Reference proteome</keyword>
<evidence type="ECO:0000313" key="4">
    <source>
        <dbReference type="EnsemblMetazoa" id="XP_030848717"/>
    </source>
</evidence>
<reference evidence="5" key="1">
    <citation type="submission" date="2015-02" db="EMBL/GenBank/DDBJ databases">
        <title>Genome sequencing for Strongylocentrotus purpuratus.</title>
        <authorList>
            <person name="Murali S."/>
            <person name="Liu Y."/>
            <person name="Vee V."/>
            <person name="English A."/>
            <person name="Wang M."/>
            <person name="Skinner E."/>
            <person name="Han Y."/>
            <person name="Muzny D.M."/>
            <person name="Worley K.C."/>
            <person name="Gibbs R.A."/>
        </authorList>
    </citation>
    <scope>NUCLEOTIDE SEQUENCE</scope>
</reference>
<feature type="transmembrane region" description="Helical" evidence="2">
    <location>
        <begin position="90"/>
        <end position="114"/>
    </location>
</feature>
<dbReference type="AlphaFoldDB" id="A0A7M7PDF8"/>
<proteinExistence type="predicted"/>
<dbReference type="InParanoid" id="A0A7M7PDF8"/>
<dbReference type="Proteomes" id="UP000007110">
    <property type="component" value="Unassembled WGS sequence"/>
</dbReference>
<evidence type="ECO:0000256" key="2">
    <source>
        <dbReference type="SAM" id="Phobius"/>
    </source>
</evidence>
<feature type="signal peptide" evidence="3">
    <location>
        <begin position="1"/>
        <end position="25"/>
    </location>
</feature>